<dbReference type="Proteomes" id="UP001216907">
    <property type="component" value="Unassembled WGS sequence"/>
</dbReference>
<comment type="caution">
    <text evidence="1">The sequence shown here is derived from an EMBL/GenBank/DDBJ whole genome shotgun (WGS) entry which is preliminary data.</text>
</comment>
<name>A0ABT6F8Q8_9BACT</name>
<keyword evidence="2" id="KW-1185">Reference proteome</keyword>
<dbReference type="GO" id="GO:0016301">
    <property type="term" value="F:kinase activity"/>
    <property type="evidence" value="ECO:0007669"/>
    <property type="project" value="UniProtKB-KW"/>
</dbReference>
<dbReference type="RefSeq" id="WP_277860247.1">
    <property type="nucleotide sequence ID" value="NZ_JARRAG010000001.1"/>
</dbReference>
<dbReference type="Pfam" id="PF06293">
    <property type="entry name" value="Kdo"/>
    <property type="match status" value="2"/>
</dbReference>
<dbReference type="SUPFAM" id="SSF56112">
    <property type="entry name" value="Protein kinase-like (PK-like)"/>
    <property type="match status" value="2"/>
</dbReference>
<gene>
    <name evidence="1" type="ORF">PZE19_08970</name>
</gene>
<dbReference type="InterPro" id="IPR011009">
    <property type="entry name" value="Kinase-like_dom_sf"/>
</dbReference>
<keyword evidence="1" id="KW-0808">Transferase</keyword>
<proteinExistence type="predicted"/>
<dbReference type="EMBL" id="JARRAG010000001">
    <property type="protein sequence ID" value="MDG3003902.1"/>
    <property type="molecule type" value="Genomic_DNA"/>
</dbReference>
<reference evidence="1 2" key="1">
    <citation type="submission" date="2023-03" db="EMBL/GenBank/DDBJ databases">
        <title>Paludisphaera mucosa sp. nov. a novel planctomycete from northern fen.</title>
        <authorList>
            <person name="Ivanova A."/>
        </authorList>
    </citation>
    <scope>NUCLEOTIDE SEQUENCE [LARGE SCALE GENOMIC DNA]</scope>
    <source>
        <strain evidence="1 2">Pla2</strain>
    </source>
</reference>
<evidence type="ECO:0000313" key="1">
    <source>
        <dbReference type="EMBL" id="MDG3003902.1"/>
    </source>
</evidence>
<accession>A0ABT6F8Q8</accession>
<dbReference type="Gene3D" id="1.10.510.10">
    <property type="entry name" value="Transferase(Phosphotransferase) domain 1"/>
    <property type="match status" value="2"/>
</dbReference>
<keyword evidence="1" id="KW-0418">Kinase</keyword>
<organism evidence="1 2">
    <name type="scientific">Paludisphaera mucosa</name>
    <dbReference type="NCBI Taxonomy" id="3030827"/>
    <lineage>
        <taxon>Bacteria</taxon>
        <taxon>Pseudomonadati</taxon>
        <taxon>Planctomycetota</taxon>
        <taxon>Planctomycetia</taxon>
        <taxon>Isosphaerales</taxon>
        <taxon>Isosphaeraceae</taxon>
        <taxon>Paludisphaera</taxon>
    </lineage>
</organism>
<evidence type="ECO:0000313" key="2">
    <source>
        <dbReference type="Proteomes" id="UP001216907"/>
    </source>
</evidence>
<sequence>MTATLPSIRARTADGRMFKPPDWTFVQAGDVGWWLEGRWRDVLIDGEGLRLEQWRAEGRVQTIKSGPHRVVYRVQLPGSAIYIKHYLVPDRRAKYRQWFRRGKGRNEGRRSQRLASIGLPTIVPIALGERRRRGFLFDNFLITREIPEAVPLDEYVERDLPALDEPRRSRLRRSLAAALGALTAKLHNAGLQHIDFHPGNIMVRLGPDDEPQLTMIDLDALRTVRRPTWAKARRNLALLDHYFWTRSSRVDRRRFLKAYLAARDGAPDSVRDFAQGVEACTRRWAERLWRRWGKRCRSTNKYFEVFKSVNALCIASRDLDPSEIAPLLVDPDALFNDPDAKLIKDSRTTRLIETTMIVDGRPTAVVYKRFNRKKWIDPVLSIFRPSRAWRSWQAGQHLLSRGVPTPKNLAFVARRRKPWFSPFQGVLPHETYLATVKQQNATTLAEHVFQVLPALQGEALKAEVDRLTSALAALVRLLHDRSLSHRDLKASNILVRLDAPPREDLLTLIDLVGVRLKGPLPMNRRIQNLARLSVSLADAPGRTRTTSLRFLRAYLPQRLSRSGEWKALWRAIDAATHTKKARNHRRGRPLS</sequence>
<protein>
    <submittedName>
        <fullName evidence="1">Lipopolysaccharide kinase InaA family protein</fullName>
    </submittedName>
</protein>